<evidence type="ECO:0000313" key="1">
    <source>
        <dbReference type="EMBL" id="KAK8884993.1"/>
    </source>
</evidence>
<name>A0ABR2K1L2_9EUKA</name>
<organism evidence="1 2">
    <name type="scientific">Tritrichomonas musculus</name>
    <dbReference type="NCBI Taxonomy" id="1915356"/>
    <lineage>
        <taxon>Eukaryota</taxon>
        <taxon>Metamonada</taxon>
        <taxon>Parabasalia</taxon>
        <taxon>Tritrichomonadida</taxon>
        <taxon>Tritrichomonadidae</taxon>
        <taxon>Tritrichomonas</taxon>
    </lineage>
</organism>
<accession>A0ABR2K1L2</accession>
<protein>
    <submittedName>
        <fullName evidence="1">Uncharacterized protein</fullName>
    </submittedName>
</protein>
<evidence type="ECO:0000313" key="2">
    <source>
        <dbReference type="Proteomes" id="UP001470230"/>
    </source>
</evidence>
<dbReference type="Proteomes" id="UP001470230">
    <property type="component" value="Unassembled WGS sequence"/>
</dbReference>
<sequence>MNAHFSTFDKPNYEKAFSADALEQTSPNIFETYSIKNSFFSNPNQIIFNGFEDNNEVFFRQRQLYKLKYQNDSPNYIDEYMLPNLKETKIQFDFEKKLLFDISLFSKVNENFNKYIDSRFNLNELISFEEQMNSIGSSLKPIEQYLTEDESNTPNLQFNIPFLNLDTNGNKSCKYLLEFDLKKDDHTVFSTFPNSTKTKFDENMISRAPFELDFLTSSMFIHNEFNNMSNNNSFIEPIIQSESYFDRFVHSMNVIILKFDCKPTMCFEPFTQEWLADLQISKRDFDEKIEVKKKIFYEQKSSLSEYDVFKTQNKIKLTVEGNISEEYSPLVSKVPRNIQNIIINNQNDDEIVRIVQKEHFEKEIPTGKIPDIVQLNTLLFSDDDITFYGKLFQNLKFIGTELNEILLMTINDNVANIFLIEDDYDSLIPIITDLCITFNEIVITTTIKPHIFLSEKIKWRYITSHTQIATAILPYLIEENLNAKDDLLTDI</sequence>
<keyword evidence="2" id="KW-1185">Reference proteome</keyword>
<gene>
    <name evidence="1" type="ORF">M9Y10_044121</name>
</gene>
<proteinExistence type="predicted"/>
<comment type="caution">
    <text evidence="1">The sequence shown here is derived from an EMBL/GenBank/DDBJ whole genome shotgun (WGS) entry which is preliminary data.</text>
</comment>
<dbReference type="EMBL" id="JAPFFF010000008">
    <property type="protein sequence ID" value="KAK8884993.1"/>
    <property type="molecule type" value="Genomic_DNA"/>
</dbReference>
<reference evidence="1 2" key="1">
    <citation type="submission" date="2024-04" db="EMBL/GenBank/DDBJ databases">
        <title>Tritrichomonas musculus Genome.</title>
        <authorList>
            <person name="Alves-Ferreira E."/>
            <person name="Grigg M."/>
            <person name="Lorenzi H."/>
            <person name="Galac M."/>
        </authorList>
    </citation>
    <scope>NUCLEOTIDE SEQUENCE [LARGE SCALE GENOMIC DNA]</scope>
    <source>
        <strain evidence="1 2">EAF2021</strain>
    </source>
</reference>